<feature type="compositionally biased region" description="Basic residues" evidence="1">
    <location>
        <begin position="615"/>
        <end position="628"/>
    </location>
</feature>
<organism evidence="3 4">
    <name type="scientific">Porphyra umbilicalis</name>
    <name type="common">Purple laver</name>
    <name type="synonym">Red alga</name>
    <dbReference type="NCBI Taxonomy" id="2786"/>
    <lineage>
        <taxon>Eukaryota</taxon>
        <taxon>Rhodophyta</taxon>
        <taxon>Bangiophyceae</taxon>
        <taxon>Bangiales</taxon>
        <taxon>Bangiaceae</taxon>
        <taxon>Porphyra</taxon>
    </lineage>
</organism>
<feature type="compositionally biased region" description="Basic and acidic residues" evidence="1">
    <location>
        <begin position="629"/>
        <end position="642"/>
    </location>
</feature>
<evidence type="ECO:0000259" key="2">
    <source>
        <dbReference type="Pfam" id="PF20209"/>
    </source>
</evidence>
<dbReference type="Pfam" id="PF20209">
    <property type="entry name" value="DUF6570"/>
    <property type="match status" value="1"/>
</dbReference>
<feature type="region of interest" description="Disordered" evidence="1">
    <location>
        <begin position="452"/>
        <end position="512"/>
    </location>
</feature>
<dbReference type="EMBL" id="KV918816">
    <property type="protein sequence ID" value="OSX78277.1"/>
    <property type="molecule type" value="Genomic_DNA"/>
</dbReference>
<gene>
    <name evidence="3" type="ORF">BU14_0113s0021</name>
</gene>
<evidence type="ECO:0000256" key="1">
    <source>
        <dbReference type="SAM" id="MobiDB-lite"/>
    </source>
</evidence>
<dbReference type="OrthoDB" id="8196283at2759"/>
<keyword evidence="4" id="KW-1185">Reference proteome</keyword>
<feature type="region of interest" description="Disordered" evidence="1">
    <location>
        <begin position="603"/>
        <end position="642"/>
    </location>
</feature>
<protein>
    <recommendedName>
        <fullName evidence="2">DUF6570 domain-containing protein</fullName>
    </recommendedName>
</protein>
<accession>A0A1X6PBQ5</accession>
<feature type="domain" description="DUF6570" evidence="2">
    <location>
        <begin position="316"/>
        <end position="439"/>
    </location>
</feature>
<feature type="region of interest" description="Disordered" evidence="1">
    <location>
        <begin position="1"/>
        <end position="49"/>
    </location>
</feature>
<evidence type="ECO:0000313" key="3">
    <source>
        <dbReference type="EMBL" id="OSX78277.1"/>
    </source>
</evidence>
<feature type="compositionally biased region" description="Basic and acidic residues" evidence="1">
    <location>
        <begin position="452"/>
        <end position="461"/>
    </location>
</feature>
<dbReference type="AlphaFoldDB" id="A0A1X6PBQ5"/>
<sequence length="642" mass="70853">MRPCPAPSSRSPHDSVHQAVAGTAEAEAGQGSREGQEAANSGVGAPRTERGGVCRCGRVHARRGTSDRGGLTRVQHAARGSFQCRPALHPSPCDGCPVQGDHAARHRFLHSSRGVNEHEAFLSRRRARRQARAGASSTDLSPGISSGLLNDHGNCNGEASRWIGDHEDTENRPSTHVHENNATEIEKEELLQSLQQMQAMSRELPRLRLREKRVRPEDSDEESTVGKGCTMNDVRRFRKRIESATNALPCASCGMTDSERKTATLLEPLTMDRRDDGTFDPGTYSTYWIYTDAVCQVTDTICLCIPCRVCLGKRQFRKYSKRNGFDMFDHYPDELAILNPLETALVSIIIPTNRMFRRHHYQQTHAVGQTLTFWNSTQSVAQSLPRAPNDSSILLLTDEHGKSVLDDTPLRAAAIASALKYLKENNEQYETVAINTESMHALERTLCPFLTERDPEPRDAEGMNSSEAPPVGGSSPQGTRDTVLRTPCVPREQPLPPADGQPTTTDDVESALRDEQPRCIQRNRFNPAWVADTGTPHVFVVGDNEQNTLRSLALPAFRGKNRPSNSEPGHGAPTVIDRGSLTFVNASEVTSMYEKAFPTLFHLGKGGPSFERPKKVSGKRKGTQRRRGQKSEGAERKASLQC</sequence>
<proteinExistence type="predicted"/>
<reference evidence="3 4" key="1">
    <citation type="submission" date="2017-03" db="EMBL/GenBank/DDBJ databases">
        <title>WGS assembly of Porphyra umbilicalis.</title>
        <authorList>
            <person name="Brawley S.H."/>
            <person name="Blouin N.A."/>
            <person name="Ficko-Blean E."/>
            <person name="Wheeler G.L."/>
            <person name="Lohr M."/>
            <person name="Goodson H.V."/>
            <person name="Jenkins J.W."/>
            <person name="Blaby-Haas C.E."/>
            <person name="Helliwell K.E."/>
            <person name="Chan C."/>
            <person name="Marriage T."/>
            <person name="Bhattacharya D."/>
            <person name="Klein A.S."/>
            <person name="Badis Y."/>
            <person name="Brodie J."/>
            <person name="Cao Y."/>
            <person name="Collen J."/>
            <person name="Dittami S.M."/>
            <person name="Gachon C.M."/>
            <person name="Green B.R."/>
            <person name="Karpowicz S."/>
            <person name="Kim J.W."/>
            <person name="Kudahl U."/>
            <person name="Lin S."/>
            <person name="Michel G."/>
            <person name="Mittag M."/>
            <person name="Olson B.J."/>
            <person name="Pangilinan J."/>
            <person name="Peng Y."/>
            <person name="Qiu H."/>
            <person name="Shu S."/>
            <person name="Singer J.T."/>
            <person name="Smith A.G."/>
            <person name="Sprecher B.N."/>
            <person name="Wagner V."/>
            <person name="Wang W."/>
            <person name="Wang Z.-Y."/>
            <person name="Yan J."/>
            <person name="Yarish C."/>
            <person name="Zoeuner-Riek S."/>
            <person name="Zhuang Y."/>
            <person name="Zou Y."/>
            <person name="Lindquist E.A."/>
            <person name="Grimwood J."/>
            <person name="Barry K."/>
            <person name="Rokhsar D.S."/>
            <person name="Schmutz J."/>
            <person name="Stiller J.W."/>
            <person name="Grossman A.R."/>
            <person name="Prochnik S.E."/>
        </authorList>
    </citation>
    <scope>NUCLEOTIDE SEQUENCE [LARGE SCALE GENOMIC DNA]</scope>
    <source>
        <strain evidence="3">4086291</strain>
    </source>
</reference>
<dbReference type="InterPro" id="IPR046700">
    <property type="entry name" value="DUF6570"/>
</dbReference>
<dbReference type="Proteomes" id="UP000218209">
    <property type="component" value="Unassembled WGS sequence"/>
</dbReference>
<name>A0A1X6PBQ5_PORUM</name>
<evidence type="ECO:0000313" key="4">
    <source>
        <dbReference type="Proteomes" id="UP000218209"/>
    </source>
</evidence>